<evidence type="ECO:0000256" key="3">
    <source>
        <dbReference type="ARBA" id="ARBA00022705"/>
    </source>
</evidence>
<accession>A0A7M2WQV8</accession>
<comment type="similarity">
    <text evidence="1 13">Belongs to the helicase family. DnaB subfamily.</text>
</comment>
<dbReference type="GO" id="GO:0042802">
    <property type="term" value="F:identical protein binding"/>
    <property type="evidence" value="ECO:0007669"/>
    <property type="project" value="UniProtKB-ARBA"/>
</dbReference>
<evidence type="ECO:0000256" key="6">
    <source>
        <dbReference type="ARBA" id="ARBA00022806"/>
    </source>
</evidence>
<evidence type="ECO:0000256" key="8">
    <source>
        <dbReference type="ARBA" id="ARBA00023125"/>
    </source>
</evidence>
<dbReference type="GO" id="GO:0003677">
    <property type="term" value="F:DNA binding"/>
    <property type="evidence" value="ECO:0007669"/>
    <property type="project" value="UniProtKB-UniRule"/>
</dbReference>
<dbReference type="EC" id="5.6.2.3" evidence="12 13"/>
<dbReference type="GO" id="GO:0005829">
    <property type="term" value="C:cytosol"/>
    <property type="evidence" value="ECO:0007669"/>
    <property type="project" value="TreeGrafter"/>
</dbReference>
<name>A0A7M2WQV8_9BACT</name>
<evidence type="ECO:0000256" key="12">
    <source>
        <dbReference type="NCBIfam" id="TIGR00665"/>
    </source>
</evidence>
<comment type="catalytic activity">
    <reaction evidence="11 13">
        <text>ATP + H2O = ADP + phosphate + H(+)</text>
        <dbReference type="Rhea" id="RHEA:13065"/>
        <dbReference type="ChEBI" id="CHEBI:15377"/>
        <dbReference type="ChEBI" id="CHEBI:15378"/>
        <dbReference type="ChEBI" id="CHEBI:30616"/>
        <dbReference type="ChEBI" id="CHEBI:43474"/>
        <dbReference type="ChEBI" id="CHEBI:456216"/>
        <dbReference type="EC" id="5.6.2.3"/>
    </reaction>
</comment>
<evidence type="ECO:0000256" key="5">
    <source>
        <dbReference type="ARBA" id="ARBA00022801"/>
    </source>
</evidence>
<dbReference type="GO" id="GO:1990077">
    <property type="term" value="C:primosome complex"/>
    <property type="evidence" value="ECO:0007669"/>
    <property type="project" value="UniProtKB-UniRule"/>
</dbReference>
<dbReference type="NCBIfam" id="TIGR00665">
    <property type="entry name" value="DnaB"/>
    <property type="match status" value="1"/>
</dbReference>
<evidence type="ECO:0000256" key="7">
    <source>
        <dbReference type="ARBA" id="ARBA00022840"/>
    </source>
</evidence>
<dbReference type="InterPro" id="IPR007692">
    <property type="entry name" value="DNA_helicase_DnaB"/>
</dbReference>
<dbReference type="GO" id="GO:0043139">
    <property type="term" value="F:5'-3' DNA helicase activity"/>
    <property type="evidence" value="ECO:0007669"/>
    <property type="project" value="UniProtKB-EC"/>
</dbReference>
<gene>
    <name evidence="15" type="primary">dnaB</name>
    <name evidence="15" type="ORF">IPV69_16390</name>
</gene>
<dbReference type="GO" id="GO:0006269">
    <property type="term" value="P:DNA replication, synthesis of primer"/>
    <property type="evidence" value="ECO:0007669"/>
    <property type="project" value="UniProtKB-UniRule"/>
</dbReference>
<dbReference type="InterPro" id="IPR036185">
    <property type="entry name" value="DNA_heli_DnaB-like_N_sf"/>
</dbReference>
<dbReference type="InterPro" id="IPR007694">
    <property type="entry name" value="DNA_helicase_DnaB-like_C"/>
</dbReference>
<dbReference type="FunFam" id="3.40.50.300:FF:000076">
    <property type="entry name" value="Replicative DNA helicase"/>
    <property type="match status" value="1"/>
</dbReference>
<reference evidence="15 16" key="1">
    <citation type="submission" date="2020-10" db="EMBL/GenBank/DDBJ databases">
        <title>Wide distribution of Phycisphaera-like planctomycetes from WD2101 soil group in peatlands and genome analysis of the first cultivated representative.</title>
        <authorList>
            <person name="Dedysh S.N."/>
            <person name="Beletsky A.V."/>
            <person name="Ivanova A."/>
            <person name="Kulichevskaya I.S."/>
            <person name="Suzina N.E."/>
            <person name="Philippov D.A."/>
            <person name="Rakitin A.L."/>
            <person name="Mardanov A.V."/>
            <person name="Ravin N.V."/>
        </authorList>
    </citation>
    <scope>NUCLEOTIDE SEQUENCE [LARGE SCALE GENOMIC DNA]</scope>
    <source>
        <strain evidence="15 16">M1803</strain>
    </source>
</reference>
<protein>
    <recommendedName>
        <fullName evidence="12 13">Replicative DNA helicase</fullName>
        <ecNumber evidence="12 13">5.6.2.3</ecNumber>
    </recommendedName>
</protein>
<evidence type="ECO:0000256" key="13">
    <source>
        <dbReference type="RuleBase" id="RU362085"/>
    </source>
</evidence>
<evidence type="ECO:0000256" key="11">
    <source>
        <dbReference type="ARBA" id="ARBA00048954"/>
    </source>
</evidence>
<dbReference type="EMBL" id="CP063458">
    <property type="protein sequence ID" value="QOV87856.1"/>
    <property type="molecule type" value="Genomic_DNA"/>
</dbReference>
<keyword evidence="9" id="KW-0413">Isomerase</keyword>
<dbReference type="InterPro" id="IPR027417">
    <property type="entry name" value="P-loop_NTPase"/>
</dbReference>
<evidence type="ECO:0000259" key="14">
    <source>
        <dbReference type="PROSITE" id="PS51199"/>
    </source>
</evidence>
<keyword evidence="5 13" id="KW-0378">Hydrolase</keyword>
<evidence type="ECO:0000256" key="10">
    <source>
        <dbReference type="ARBA" id="ARBA00044932"/>
    </source>
</evidence>
<keyword evidence="4 13" id="KW-0547">Nucleotide-binding</keyword>
<keyword evidence="3 13" id="KW-0235">DNA replication</keyword>
<feature type="domain" description="SF4 helicase" evidence="14">
    <location>
        <begin position="180"/>
        <end position="447"/>
    </location>
</feature>
<dbReference type="NCBIfam" id="NF004384">
    <property type="entry name" value="PRK05748.1"/>
    <property type="match status" value="1"/>
</dbReference>
<evidence type="ECO:0000313" key="15">
    <source>
        <dbReference type="EMBL" id="QOV87856.1"/>
    </source>
</evidence>
<dbReference type="KEGG" id="hbs:IPV69_16390"/>
<comment type="function">
    <text evidence="10 13">The main replicative DNA helicase, it participates in initiation and elongation during chromosome replication. Travels ahead of the DNA replisome, separating dsDNA into templates for DNA synthesis. A processive ATP-dependent 5'-3' DNA helicase it has DNA-dependent ATPase activity.</text>
</comment>
<dbReference type="PANTHER" id="PTHR30153">
    <property type="entry name" value="REPLICATIVE DNA HELICASE DNAB"/>
    <property type="match status" value="1"/>
</dbReference>
<dbReference type="InterPro" id="IPR016136">
    <property type="entry name" value="DNA_helicase_N/primase_C"/>
</dbReference>
<keyword evidence="8 13" id="KW-0238">DNA-binding</keyword>
<evidence type="ECO:0000313" key="16">
    <source>
        <dbReference type="Proteomes" id="UP000593765"/>
    </source>
</evidence>
<dbReference type="GO" id="GO:0016787">
    <property type="term" value="F:hydrolase activity"/>
    <property type="evidence" value="ECO:0007669"/>
    <property type="project" value="UniProtKB-KW"/>
</dbReference>
<evidence type="ECO:0000256" key="1">
    <source>
        <dbReference type="ARBA" id="ARBA00008428"/>
    </source>
</evidence>
<keyword evidence="7 13" id="KW-0067">ATP-binding</keyword>
<keyword evidence="16" id="KW-1185">Reference proteome</keyword>
<dbReference type="Gene3D" id="1.10.860.10">
    <property type="entry name" value="DNAb Helicase, Chain A"/>
    <property type="match status" value="1"/>
</dbReference>
<organism evidence="15 16">
    <name type="scientific">Humisphaera borealis</name>
    <dbReference type="NCBI Taxonomy" id="2807512"/>
    <lineage>
        <taxon>Bacteria</taxon>
        <taxon>Pseudomonadati</taxon>
        <taxon>Planctomycetota</taxon>
        <taxon>Phycisphaerae</taxon>
        <taxon>Tepidisphaerales</taxon>
        <taxon>Tepidisphaeraceae</taxon>
        <taxon>Humisphaera</taxon>
    </lineage>
</organism>
<dbReference type="Gene3D" id="3.40.50.300">
    <property type="entry name" value="P-loop containing nucleotide triphosphate hydrolases"/>
    <property type="match status" value="1"/>
</dbReference>
<dbReference type="Pfam" id="PF00772">
    <property type="entry name" value="DnaB"/>
    <property type="match status" value="1"/>
</dbReference>
<evidence type="ECO:0000256" key="2">
    <source>
        <dbReference type="ARBA" id="ARBA00022515"/>
    </source>
</evidence>
<proteinExistence type="inferred from homology"/>
<dbReference type="RefSeq" id="WP_206290770.1">
    <property type="nucleotide sequence ID" value="NZ_CP063458.1"/>
</dbReference>
<dbReference type="AlphaFoldDB" id="A0A7M2WQV8"/>
<keyword evidence="6 13" id="KW-0347">Helicase</keyword>
<dbReference type="Proteomes" id="UP000593765">
    <property type="component" value="Chromosome"/>
</dbReference>
<keyword evidence="2 13" id="KW-0639">Primosome</keyword>
<evidence type="ECO:0000256" key="9">
    <source>
        <dbReference type="ARBA" id="ARBA00023235"/>
    </source>
</evidence>
<dbReference type="FunFam" id="1.10.860.10:FF:000001">
    <property type="entry name" value="Replicative DNA helicase"/>
    <property type="match status" value="1"/>
</dbReference>
<sequence>MTLIDSSIAGQFDRLPPHSAEAEMCVLASMMLDKELIGQVVQLIRGEDFFQADHQIIYDCLTKLYEQNRPIDAVIVREELGKRGLLDEIGGTAYLAQVIGTVPSSAHGAHYAAIVREKSLLRQLIAASNDILRDSYGPQETAEVVLDRAEKRIFDIAQKKVGNAMVPMEQVLHEVFEMIENRGQRGLETGFYEMDDMLNGLQPGELVIVAARPSMGKTAFAMNVIEHIAADSRMPCAVFSLEMSKQQLAQRMLCSRGQIDAHKLRKGLLQSHEYAHLANVVGELAKAPIWVDDSPGLTVLDLRAKSRRLALQHGIKAIMIDYMQLMDNPGVESRQQQISEISRGIKAVARELNVPVICLSQLNRGSENRDGHRPRMSDLRESGSIEQDADVVMLLHREDYYRMSEPDFQPDNIAEVIIAKQRNGPTGTVKLAFMNKTTRFENLSAQNDPF</sequence>
<dbReference type="GO" id="GO:0005524">
    <property type="term" value="F:ATP binding"/>
    <property type="evidence" value="ECO:0007669"/>
    <property type="project" value="UniProtKB-UniRule"/>
</dbReference>
<dbReference type="SUPFAM" id="SSF52540">
    <property type="entry name" value="P-loop containing nucleoside triphosphate hydrolases"/>
    <property type="match status" value="1"/>
</dbReference>
<dbReference type="SUPFAM" id="SSF48024">
    <property type="entry name" value="N-terminal domain of DnaB helicase"/>
    <property type="match status" value="1"/>
</dbReference>
<dbReference type="InterPro" id="IPR007693">
    <property type="entry name" value="DNA_helicase_DnaB-like_N"/>
</dbReference>
<evidence type="ECO:0000256" key="4">
    <source>
        <dbReference type="ARBA" id="ARBA00022741"/>
    </source>
</evidence>
<dbReference type="Pfam" id="PF03796">
    <property type="entry name" value="DnaB_C"/>
    <property type="match status" value="1"/>
</dbReference>
<dbReference type="CDD" id="cd00984">
    <property type="entry name" value="DnaB_C"/>
    <property type="match status" value="1"/>
</dbReference>
<dbReference type="PROSITE" id="PS51199">
    <property type="entry name" value="SF4_HELICASE"/>
    <property type="match status" value="1"/>
</dbReference>
<dbReference type="PANTHER" id="PTHR30153:SF2">
    <property type="entry name" value="REPLICATIVE DNA HELICASE"/>
    <property type="match status" value="1"/>
</dbReference>